<feature type="compositionally biased region" description="Polar residues" evidence="1">
    <location>
        <begin position="50"/>
        <end position="64"/>
    </location>
</feature>
<keyword evidence="2" id="KW-0812">Transmembrane</keyword>
<protein>
    <submittedName>
        <fullName evidence="3">Stage III sporulation protein AH</fullName>
    </submittedName>
</protein>
<dbReference type="RefSeq" id="WP_104847652.1">
    <property type="nucleotide sequence ID" value="NZ_PKOZ01000001.1"/>
</dbReference>
<keyword evidence="4" id="KW-1185">Reference proteome</keyword>
<dbReference type="InterPro" id="IPR024232">
    <property type="entry name" value="SpoIIIAH"/>
</dbReference>
<comment type="caution">
    <text evidence="3">The sequence shown here is derived from an EMBL/GenBank/DDBJ whole genome shotgun (WGS) entry which is preliminary data.</text>
</comment>
<dbReference type="AlphaFoldDB" id="A0A2S7N3F0"/>
<dbReference type="Gene3D" id="1.10.287.4300">
    <property type="entry name" value="Stage III sporulation protein AH-like"/>
    <property type="match status" value="1"/>
</dbReference>
<evidence type="ECO:0000256" key="2">
    <source>
        <dbReference type="SAM" id="Phobius"/>
    </source>
</evidence>
<dbReference type="Proteomes" id="UP000239663">
    <property type="component" value="Unassembled WGS sequence"/>
</dbReference>
<sequence length="178" mass="19842">MLLRKQTVWLLTMLSLVAVLSVYYITSPQETTVNQEANEETKSGGDENGNADQSTIVSNESNDSAFEAMRMDLNDERSKEKEELTEKVASSDLSEEERVEAHGQIEELDELSTKEDMLESMIVALGYKDALVRADNKQIQITVKAKKPDAEAANKIIQMVTKEIGKTNAVAVEFQPEK</sequence>
<evidence type="ECO:0000313" key="4">
    <source>
        <dbReference type="Proteomes" id="UP000239663"/>
    </source>
</evidence>
<evidence type="ECO:0000313" key="3">
    <source>
        <dbReference type="EMBL" id="PQD96556.1"/>
    </source>
</evidence>
<feature type="compositionally biased region" description="Basic and acidic residues" evidence="1">
    <location>
        <begin position="69"/>
        <end position="86"/>
    </location>
</feature>
<dbReference type="OrthoDB" id="2939102at2"/>
<feature type="transmembrane region" description="Helical" evidence="2">
    <location>
        <begin position="7"/>
        <end position="25"/>
    </location>
</feature>
<feature type="region of interest" description="Disordered" evidence="1">
    <location>
        <begin position="32"/>
        <end position="101"/>
    </location>
</feature>
<dbReference type="EMBL" id="PKOZ01000001">
    <property type="protein sequence ID" value="PQD96556.1"/>
    <property type="molecule type" value="Genomic_DNA"/>
</dbReference>
<keyword evidence="2" id="KW-0472">Membrane</keyword>
<dbReference type="Pfam" id="PF12685">
    <property type="entry name" value="SpoIIIAH"/>
    <property type="match status" value="1"/>
</dbReference>
<accession>A0A2S7N3F0</accession>
<evidence type="ECO:0000256" key="1">
    <source>
        <dbReference type="SAM" id="MobiDB-lite"/>
    </source>
</evidence>
<dbReference type="InterPro" id="IPR038503">
    <property type="entry name" value="SpoIIIAH_sf"/>
</dbReference>
<organism evidence="3 4">
    <name type="scientific">Pradoshia eiseniae</name>
    <dbReference type="NCBI Taxonomy" id="2064768"/>
    <lineage>
        <taxon>Bacteria</taxon>
        <taxon>Bacillati</taxon>
        <taxon>Bacillota</taxon>
        <taxon>Bacilli</taxon>
        <taxon>Bacillales</taxon>
        <taxon>Bacillaceae</taxon>
        <taxon>Pradoshia</taxon>
    </lineage>
</organism>
<gene>
    <name evidence="3" type="ORF">CYL18_01270</name>
</gene>
<keyword evidence="2" id="KW-1133">Transmembrane helix</keyword>
<name>A0A2S7N3F0_9BACI</name>
<reference evidence="3 4" key="1">
    <citation type="submission" date="2017-12" db="EMBL/GenBank/DDBJ databases">
        <title>Taxonomic description and draft genome of Pradoshia cofamensis Gen. nov., sp. nov., a thermotolerant bacillale isolated from anterior gut of earthworm Eisenia fetida.</title>
        <authorList>
            <person name="Saha T."/>
            <person name="Chakraborty R."/>
        </authorList>
    </citation>
    <scope>NUCLEOTIDE SEQUENCE [LARGE SCALE GENOMIC DNA]</scope>
    <source>
        <strain evidence="3 4">EAG3</strain>
    </source>
</reference>
<proteinExistence type="predicted"/>